<evidence type="ECO:0000256" key="1">
    <source>
        <dbReference type="SAM" id="Phobius"/>
    </source>
</evidence>
<keyword evidence="1" id="KW-1133">Transmembrane helix</keyword>
<dbReference type="InterPro" id="IPR041916">
    <property type="entry name" value="Anti_sigma_zinc_sf"/>
</dbReference>
<feature type="transmembrane region" description="Helical" evidence="1">
    <location>
        <begin position="84"/>
        <end position="105"/>
    </location>
</feature>
<keyword evidence="1" id="KW-0812">Transmembrane</keyword>
<dbReference type="RefSeq" id="WP_063949271.1">
    <property type="nucleotide sequence ID" value="NZ_LXPS01000014.1"/>
</dbReference>
<sequence>MNRREAISQDDLHAYVDGLLSDEDRAAVEAWLSERPEERIRVEEWQKQADILRNAFAAYATTHPRDVSMLNPPAANNAARLKPALVKIAAGLMIFLAGAAAGRLLPASFSTPQDVTLAAATTDIPSQAKSAYLIYASEVRHPVEVGAGEQQHLATWLGKRLGYPFAIPDLSKLGYDLVGGRLIPVSGKPGAMLMYQDKTGRRVTVLIGHNEENRTTSFRMASADGIETFYWIDNELGYAVSAEQTRNEVQAIAEECYRQFPT</sequence>
<dbReference type="EMBL" id="LXPS01000014">
    <property type="protein sequence ID" value="OAE45536.1"/>
    <property type="molecule type" value="Genomic_DNA"/>
</dbReference>
<evidence type="ECO:0000313" key="2">
    <source>
        <dbReference type="EMBL" id="OAE45536.1"/>
    </source>
</evidence>
<dbReference type="Gene3D" id="1.10.10.1320">
    <property type="entry name" value="Anti-sigma factor, zinc-finger domain"/>
    <property type="match status" value="1"/>
</dbReference>
<dbReference type="AlphaFoldDB" id="A0A176XAN9"/>
<organism evidence="2 3">
    <name type="scientific">Agrobacterium tumefaciens</name>
    <dbReference type="NCBI Taxonomy" id="358"/>
    <lineage>
        <taxon>Bacteria</taxon>
        <taxon>Pseudomonadati</taxon>
        <taxon>Pseudomonadota</taxon>
        <taxon>Alphaproteobacteria</taxon>
        <taxon>Hyphomicrobiales</taxon>
        <taxon>Rhizobiaceae</taxon>
        <taxon>Rhizobium/Agrobacterium group</taxon>
        <taxon>Agrobacterium</taxon>
        <taxon>Agrobacterium tumefaciens complex</taxon>
    </lineage>
</organism>
<gene>
    <name evidence="2" type="ORF">A7J57_25095</name>
</gene>
<proteinExistence type="predicted"/>
<comment type="caution">
    <text evidence="2">The sequence shown here is derived from an EMBL/GenBank/DDBJ whole genome shotgun (WGS) entry which is preliminary data.</text>
</comment>
<keyword evidence="1" id="KW-0472">Membrane</keyword>
<evidence type="ECO:0000313" key="3">
    <source>
        <dbReference type="Proteomes" id="UP000077098"/>
    </source>
</evidence>
<accession>A0A176XAN9</accession>
<reference evidence="2 3" key="1">
    <citation type="submission" date="2016-05" db="EMBL/GenBank/DDBJ databases">
        <authorList>
            <person name="Lavstsen T."/>
            <person name="Jespersen J.S."/>
        </authorList>
    </citation>
    <scope>NUCLEOTIDE SEQUENCE [LARGE SCALE GENOMIC DNA]</scope>
    <source>
        <strain evidence="2 3">KCJ1736</strain>
    </source>
</reference>
<name>A0A176XAN9_AGRTU</name>
<protein>
    <recommendedName>
        <fullName evidence="4">Anti-sigma factor</fullName>
    </recommendedName>
</protein>
<dbReference type="Proteomes" id="UP000077098">
    <property type="component" value="Unassembled WGS sequence"/>
</dbReference>
<evidence type="ECO:0008006" key="4">
    <source>
        <dbReference type="Google" id="ProtNLM"/>
    </source>
</evidence>